<dbReference type="AlphaFoldDB" id="A0A7W8JQH2"/>
<dbReference type="Proteomes" id="UP000552709">
    <property type="component" value="Unassembled WGS sequence"/>
</dbReference>
<dbReference type="EMBL" id="JACHFL010000001">
    <property type="protein sequence ID" value="MBB5361327.1"/>
    <property type="molecule type" value="Genomic_DNA"/>
</dbReference>
<proteinExistence type="predicted"/>
<reference evidence="1 2" key="1">
    <citation type="submission" date="2020-08" db="EMBL/GenBank/DDBJ databases">
        <title>Genomic Encyclopedia of Type Strains, Phase IV (KMG-IV): sequencing the most valuable type-strain genomes for metagenomic binning, comparative biology and taxonomic classification.</title>
        <authorList>
            <person name="Goeker M."/>
        </authorList>
    </citation>
    <scope>NUCLEOTIDE SEQUENCE [LARGE SCALE GENOMIC DNA]</scope>
    <source>
        <strain evidence="1 2">DSM 27939</strain>
    </source>
</reference>
<protein>
    <submittedName>
        <fullName evidence="1">Uncharacterized protein</fullName>
    </submittedName>
</protein>
<organism evidence="1 2">
    <name type="scientific">Deinococcus humi</name>
    <dbReference type="NCBI Taxonomy" id="662880"/>
    <lineage>
        <taxon>Bacteria</taxon>
        <taxon>Thermotogati</taxon>
        <taxon>Deinococcota</taxon>
        <taxon>Deinococci</taxon>
        <taxon>Deinococcales</taxon>
        <taxon>Deinococcaceae</taxon>
        <taxon>Deinococcus</taxon>
    </lineage>
</organism>
<keyword evidence="2" id="KW-1185">Reference proteome</keyword>
<evidence type="ECO:0000313" key="1">
    <source>
        <dbReference type="EMBL" id="MBB5361327.1"/>
    </source>
</evidence>
<name>A0A7W8JQH2_9DEIO</name>
<gene>
    <name evidence="1" type="ORF">HNQ08_000398</name>
</gene>
<evidence type="ECO:0000313" key="2">
    <source>
        <dbReference type="Proteomes" id="UP000552709"/>
    </source>
</evidence>
<comment type="caution">
    <text evidence="1">The sequence shown here is derived from an EMBL/GenBank/DDBJ whole genome shotgun (WGS) entry which is preliminary data.</text>
</comment>
<accession>A0A7W8JQH2</accession>
<sequence length="32" mass="3467">MKHLRSDPFDAALFLCAVLAVLLLARALGMLP</sequence>